<dbReference type="Gene3D" id="1.20.1740.10">
    <property type="entry name" value="Amino acid/polyamine transporter I"/>
    <property type="match status" value="1"/>
</dbReference>
<feature type="transmembrane region" description="Helical" evidence="8">
    <location>
        <begin position="117"/>
        <end position="135"/>
    </location>
</feature>
<evidence type="ECO:0000256" key="7">
    <source>
        <dbReference type="ARBA" id="ARBA00023136"/>
    </source>
</evidence>
<proteinExistence type="inferred from homology"/>
<dbReference type="eggNOG" id="COG0531">
    <property type="taxonomic scope" value="Bacteria"/>
</dbReference>
<evidence type="ECO:0000256" key="4">
    <source>
        <dbReference type="ARBA" id="ARBA00022544"/>
    </source>
</evidence>
<dbReference type="KEGG" id="dgi:Desgi_2788"/>
<dbReference type="HOGENOM" id="CLU_047547_1_2_9"/>
<gene>
    <name evidence="9" type="ORF">Desgi_2788</name>
</gene>
<evidence type="ECO:0000256" key="5">
    <source>
        <dbReference type="ARBA" id="ARBA00022692"/>
    </source>
</evidence>
<keyword evidence="6 8" id="KW-1133">Transmembrane helix</keyword>
<keyword evidence="5 8" id="KW-0812">Transmembrane</keyword>
<dbReference type="PANTHER" id="PTHR34975:SF2">
    <property type="entry name" value="SPORE GERMINATION PROTEIN A2"/>
    <property type="match status" value="1"/>
</dbReference>
<evidence type="ECO:0000256" key="3">
    <source>
        <dbReference type="ARBA" id="ARBA00022448"/>
    </source>
</evidence>
<keyword evidence="7 8" id="KW-0472">Membrane</keyword>
<keyword evidence="3" id="KW-0813">Transport</keyword>
<feature type="transmembrane region" description="Helical" evidence="8">
    <location>
        <begin position="12"/>
        <end position="34"/>
    </location>
</feature>
<evidence type="ECO:0000313" key="10">
    <source>
        <dbReference type="Proteomes" id="UP000013520"/>
    </source>
</evidence>
<evidence type="ECO:0000256" key="8">
    <source>
        <dbReference type="SAM" id="Phobius"/>
    </source>
</evidence>
<dbReference type="InterPro" id="IPR004761">
    <property type="entry name" value="Spore_GerAB"/>
</dbReference>
<evidence type="ECO:0000313" key="9">
    <source>
        <dbReference type="EMBL" id="AGL02189.1"/>
    </source>
</evidence>
<dbReference type="Proteomes" id="UP000013520">
    <property type="component" value="Chromosome"/>
</dbReference>
<feature type="transmembrane region" description="Helical" evidence="8">
    <location>
        <begin position="40"/>
        <end position="58"/>
    </location>
</feature>
<feature type="transmembrane region" description="Helical" evidence="8">
    <location>
        <begin position="78"/>
        <end position="97"/>
    </location>
</feature>
<dbReference type="NCBIfam" id="TIGR00912">
    <property type="entry name" value="2A0309"/>
    <property type="match status" value="1"/>
</dbReference>
<keyword evidence="4" id="KW-0309">Germination</keyword>
<dbReference type="RefSeq" id="WP_006523628.1">
    <property type="nucleotide sequence ID" value="NC_021184.1"/>
</dbReference>
<comment type="subcellular location">
    <subcellularLocation>
        <location evidence="1">Membrane</location>
        <topology evidence="1">Multi-pass membrane protein</topology>
    </subcellularLocation>
</comment>
<protein>
    <submittedName>
        <fullName evidence="9">Spore germination protein, amino acid permease</fullName>
    </submittedName>
</protein>
<comment type="similarity">
    <text evidence="2">Belongs to the amino acid-polyamine-organocation (APC) superfamily. Spore germination protein (SGP) (TC 2.A.3.9) family.</text>
</comment>
<feature type="transmembrane region" description="Helical" evidence="8">
    <location>
        <begin position="302"/>
        <end position="321"/>
    </location>
</feature>
<evidence type="ECO:0000256" key="1">
    <source>
        <dbReference type="ARBA" id="ARBA00004141"/>
    </source>
</evidence>
<sequence length="363" mass="40083">MLEGGKISGRQAVYLIVVTIFPTTILFLPYLVYAEARQDAWLSILLITVFGVMIGDIIGRLGRRFPEQTIIEFSRTLLGPVTGFLVGLLFAATFIYINSIIVRQFGELLITNFIPETPVAVTLCAIVLTTVYIVRHGLEVLSRVNDMILPLLFIMIFIILGLVVPFIKTENLMPVLENGIVPVIRGAVPAGVFFTETFIMLMLVPYLSKPAEARRIITRSIVTVGFMQLIMVLAAITCFGAQTAYILFPALEMARTIRLEFFLTNVDPVILLVWILGGTMKISIFLYCSTLAIAQLLRLREYGWAAVVTGIITIIIAIVPYEDSFSLADHIRNVGPLLILPIQAGIPLLLLVIAVITGKGTQK</sequence>
<dbReference type="GO" id="GO:0009847">
    <property type="term" value="P:spore germination"/>
    <property type="evidence" value="ECO:0007669"/>
    <property type="project" value="InterPro"/>
</dbReference>
<dbReference type="PANTHER" id="PTHR34975">
    <property type="entry name" value="SPORE GERMINATION PROTEIN A2"/>
    <property type="match status" value="1"/>
</dbReference>
<dbReference type="EMBL" id="CP003273">
    <property type="protein sequence ID" value="AGL02189.1"/>
    <property type="molecule type" value="Genomic_DNA"/>
</dbReference>
<dbReference type="STRING" id="767817.Desgi_2788"/>
<evidence type="ECO:0000256" key="6">
    <source>
        <dbReference type="ARBA" id="ARBA00022989"/>
    </source>
</evidence>
<dbReference type="AlphaFoldDB" id="R4KHU9"/>
<feature type="transmembrane region" description="Helical" evidence="8">
    <location>
        <begin position="187"/>
        <end position="208"/>
    </location>
</feature>
<dbReference type="GO" id="GO:0016020">
    <property type="term" value="C:membrane"/>
    <property type="evidence" value="ECO:0007669"/>
    <property type="project" value="UniProtKB-SubCell"/>
</dbReference>
<reference evidence="9 10" key="1">
    <citation type="submission" date="2012-01" db="EMBL/GenBank/DDBJ databases">
        <title>Complete sequence of Desulfotomaculum gibsoniae DSM 7213.</title>
        <authorList>
            <consortium name="US DOE Joint Genome Institute"/>
            <person name="Lucas S."/>
            <person name="Han J."/>
            <person name="Lapidus A."/>
            <person name="Cheng J.-F."/>
            <person name="Goodwin L."/>
            <person name="Pitluck S."/>
            <person name="Peters L."/>
            <person name="Ovchinnikova G."/>
            <person name="Teshima H."/>
            <person name="Detter J.C."/>
            <person name="Han C."/>
            <person name="Tapia R."/>
            <person name="Land M."/>
            <person name="Hauser L."/>
            <person name="Kyrpides N."/>
            <person name="Ivanova N."/>
            <person name="Pagani I."/>
            <person name="Parshina S."/>
            <person name="Plugge C."/>
            <person name="Muyzer G."/>
            <person name="Kuever J."/>
            <person name="Ivanova A."/>
            <person name="Nazina T."/>
            <person name="Klenk H.-P."/>
            <person name="Brambilla E."/>
            <person name="Spring S."/>
            <person name="Stams A.F."/>
            <person name="Woyke T."/>
        </authorList>
    </citation>
    <scope>NUCLEOTIDE SEQUENCE [LARGE SCALE GENOMIC DNA]</scope>
    <source>
        <strain evidence="9 10">DSM 7213</strain>
    </source>
</reference>
<feature type="transmembrane region" description="Helical" evidence="8">
    <location>
        <begin position="147"/>
        <end position="167"/>
    </location>
</feature>
<name>R4KHU9_9FIRM</name>
<dbReference type="Pfam" id="PF03845">
    <property type="entry name" value="Spore_permease"/>
    <property type="match status" value="1"/>
</dbReference>
<evidence type="ECO:0000256" key="2">
    <source>
        <dbReference type="ARBA" id="ARBA00007998"/>
    </source>
</evidence>
<feature type="transmembrane region" description="Helical" evidence="8">
    <location>
        <begin position="268"/>
        <end position="290"/>
    </location>
</feature>
<feature type="transmembrane region" description="Helical" evidence="8">
    <location>
        <begin position="220"/>
        <end position="248"/>
    </location>
</feature>
<feature type="transmembrane region" description="Helical" evidence="8">
    <location>
        <begin position="333"/>
        <end position="356"/>
    </location>
</feature>
<keyword evidence="10" id="KW-1185">Reference proteome</keyword>
<accession>R4KHU9</accession>
<organism evidence="9 10">
    <name type="scientific">Desulfoscipio gibsoniae DSM 7213</name>
    <dbReference type="NCBI Taxonomy" id="767817"/>
    <lineage>
        <taxon>Bacteria</taxon>
        <taxon>Bacillati</taxon>
        <taxon>Bacillota</taxon>
        <taxon>Clostridia</taxon>
        <taxon>Eubacteriales</taxon>
        <taxon>Desulfallaceae</taxon>
        <taxon>Desulfoscipio</taxon>
    </lineage>
</organism>
<dbReference type="OrthoDB" id="1675410at2"/>